<dbReference type="InterPro" id="IPR001789">
    <property type="entry name" value="Sig_transdc_resp-reg_receiver"/>
</dbReference>
<evidence type="ECO:0000259" key="3">
    <source>
        <dbReference type="PROSITE" id="PS50110"/>
    </source>
</evidence>
<dbReference type="CDD" id="cd17574">
    <property type="entry name" value="REC_OmpR"/>
    <property type="match status" value="1"/>
</dbReference>
<accession>E1YJ28</accession>
<dbReference type="InterPro" id="IPR050595">
    <property type="entry name" value="Bact_response_regulator"/>
</dbReference>
<evidence type="ECO:0000256" key="1">
    <source>
        <dbReference type="ARBA" id="ARBA00022553"/>
    </source>
</evidence>
<feature type="domain" description="Response regulatory" evidence="3">
    <location>
        <begin position="14"/>
        <end position="139"/>
    </location>
</feature>
<reference evidence="4" key="1">
    <citation type="journal article" date="2011" name="Environ. Microbiol.">
        <title>Genomic insights into the metabolic potential of the polycyclic aromatic hydrocarbon degrading sulfate-reducing Deltaproteobacterium N47.</title>
        <authorList>
            <person name="Bergmann F."/>
            <person name="Selesi D."/>
            <person name="Weinmaier T."/>
            <person name="Tischler P."/>
            <person name="Rattei T."/>
            <person name="Meckenstock R.U."/>
        </authorList>
    </citation>
    <scope>NUCLEOTIDE SEQUENCE</scope>
</reference>
<dbReference type="PANTHER" id="PTHR44591">
    <property type="entry name" value="STRESS RESPONSE REGULATOR PROTEIN 1"/>
    <property type="match status" value="1"/>
</dbReference>
<dbReference type="SMART" id="SM00448">
    <property type="entry name" value="REC"/>
    <property type="match status" value="1"/>
</dbReference>
<protein>
    <recommendedName>
        <fullName evidence="3">Response regulatory domain-containing protein</fullName>
    </recommendedName>
</protein>
<dbReference type="EMBL" id="FR695877">
    <property type="protein sequence ID" value="CBX31282.1"/>
    <property type="molecule type" value="Genomic_DNA"/>
</dbReference>
<dbReference type="GO" id="GO:0000160">
    <property type="term" value="P:phosphorelay signal transduction system"/>
    <property type="evidence" value="ECO:0007669"/>
    <property type="project" value="InterPro"/>
</dbReference>
<dbReference type="PANTHER" id="PTHR44591:SF18">
    <property type="entry name" value="REGULATORY PROTEIN"/>
    <property type="match status" value="1"/>
</dbReference>
<evidence type="ECO:0000313" key="4">
    <source>
        <dbReference type="EMBL" id="CBX31282.1"/>
    </source>
</evidence>
<name>E1YJ28_9BACT</name>
<dbReference type="Gene3D" id="3.40.50.2300">
    <property type="match status" value="1"/>
</dbReference>
<evidence type="ECO:0000256" key="2">
    <source>
        <dbReference type="PROSITE-ProRule" id="PRU00169"/>
    </source>
</evidence>
<keyword evidence="1 2" id="KW-0597">Phosphoprotein</keyword>
<dbReference type="SUPFAM" id="SSF52172">
    <property type="entry name" value="CheY-like"/>
    <property type="match status" value="1"/>
</dbReference>
<dbReference type="InterPro" id="IPR011006">
    <property type="entry name" value="CheY-like_superfamily"/>
</dbReference>
<sequence length="146" mass="16784">MRKMFMEQRKEVKNILVVDDELDMLIFLSNLLMAEGFTVIEAKNGTEGITKARKNPPALIILDVMMSEESGIQIYRLLKFDKQLKRIPVIMLSAIDRDTFSHYQKFESSQPGQSVPEPEAFLEKPPEAEELINIVLELTSMDKNHD</sequence>
<dbReference type="AlphaFoldDB" id="E1YJ28"/>
<proteinExistence type="predicted"/>
<organism evidence="4">
    <name type="scientific">uncultured Desulfobacterium sp</name>
    <dbReference type="NCBI Taxonomy" id="201089"/>
    <lineage>
        <taxon>Bacteria</taxon>
        <taxon>Pseudomonadati</taxon>
        <taxon>Thermodesulfobacteriota</taxon>
        <taxon>Desulfobacteria</taxon>
        <taxon>Desulfobacterales</taxon>
        <taxon>Desulfobacteriaceae</taxon>
        <taxon>Desulfobacterium</taxon>
        <taxon>environmental samples</taxon>
    </lineage>
</organism>
<feature type="modified residue" description="4-aspartylphosphate" evidence="2">
    <location>
        <position position="63"/>
    </location>
</feature>
<dbReference type="Pfam" id="PF00072">
    <property type="entry name" value="Response_reg"/>
    <property type="match status" value="1"/>
</dbReference>
<dbReference type="PROSITE" id="PS50110">
    <property type="entry name" value="RESPONSE_REGULATORY"/>
    <property type="match status" value="1"/>
</dbReference>
<gene>
    <name evidence="4" type="ORF">N47_E47940</name>
</gene>